<dbReference type="EMBL" id="QRBE01000010">
    <property type="protein sequence ID" value="RDS79876.1"/>
    <property type="molecule type" value="Genomic_DNA"/>
</dbReference>
<evidence type="ECO:0000313" key="3">
    <source>
        <dbReference type="Proteomes" id="UP000254258"/>
    </source>
</evidence>
<feature type="domain" description="Hemerythrin-like" evidence="1">
    <location>
        <begin position="3"/>
        <end position="133"/>
    </location>
</feature>
<dbReference type="Proteomes" id="UP000254258">
    <property type="component" value="Unassembled WGS sequence"/>
</dbReference>
<gene>
    <name evidence="2" type="ORF">DWU98_15650</name>
</gene>
<dbReference type="Pfam" id="PF01814">
    <property type="entry name" value="Hemerythrin"/>
    <property type="match status" value="1"/>
</dbReference>
<name>A0A370WV17_9GAMM</name>
<proteinExistence type="predicted"/>
<dbReference type="Gene3D" id="1.20.120.520">
    <property type="entry name" value="nmb1532 protein domain like"/>
    <property type="match status" value="1"/>
</dbReference>
<protein>
    <submittedName>
        <fullName evidence="2">Hemerythrin domain-containing protein</fullName>
    </submittedName>
</protein>
<dbReference type="RefSeq" id="WP_115496508.1">
    <property type="nucleotide sequence ID" value="NZ_QRBE01000010.1"/>
</dbReference>
<comment type="caution">
    <text evidence="2">The sequence shown here is derived from an EMBL/GenBank/DDBJ whole genome shotgun (WGS) entry which is preliminary data.</text>
</comment>
<dbReference type="OrthoDB" id="8809825at2"/>
<sequence>MNIDHFKREHADLMVAVTELRDLVHAGVQDHAQTILQQLVAMSAAIKLHLAAEDRVLYPALVHATDPHIAQTGKQFQEEMGDLAQVYMAFTARWNLAAKISKDPDGFRSDANNVFKALHLRVQRENKELYPLAEQV</sequence>
<reference evidence="2 3" key="1">
    <citation type="submission" date="2018-07" db="EMBL/GenBank/DDBJ databases">
        <title>Dyella monticola sp. nov. and Dyella psychrodurans sp. nov. isolated from monsoon evergreen broad-leaved forest soil of Dinghu Mountain, China.</title>
        <authorList>
            <person name="Gao Z."/>
            <person name="Qiu L."/>
        </authorList>
    </citation>
    <scope>NUCLEOTIDE SEQUENCE [LARGE SCALE GENOMIC DNA]</scope>
    <source>
        <strain evidence="2 3">4G-K06</strain>
    </source>
</reference>
<accession>A0A370WV17</accession>
<evidence type="ECO:0000259" key="1">
    <source>
        <dbReference type="Pfam" id="PF01814"/>
    </source>
</evidence>
<keyword evidence="3" id="KW-1185">Reference proteome</keyword>
<dbReference type="AlphaFoldDB" id="A0A370WV17"/>
<organism evidence="2 3">
    <name type="scientific">Dyella monticola</name>
    <dbReference type="NCBI Taxonomy" id="1927958"/>
    <lineage>
        <taxon>Bacteria</taxon>
        <taxon>Pseudomonadati</taxon>
        <taxon>Pseudomonadota</taxon>
        <taxon>Gammaproteobacteria</taxon>
        <taxon>Lysobacterales</taxon>
        <taxon>Rhodanobacteraceae</taxon>
        <taxon>Dyella</taxon>
    </lineage>
</organism>
<dbReference type="InterPro" id="IPR012312">
    <property type="entry name" value="Hemerythrin-like"/>
</dbReference>
<evidence type="ECO:0000313" key="2">
    <source>
        <dbReference type="EMBL" id="RDS79876.1"/>
    </source>
</evidence>